<evidence type="ECO:0000256" key="1">
    <source>
        <dbReference type="ARBA" id="ARBA00022741"/>
    </source>
</evidence>
<keyword evidence="1" id="KW-0547">Nucleotide-binding</keyword>
<reference evidence="5 6" key="2">
    <citation type="journal article" date="2017" name="Front. Plant Sci.">
        <title>Gene Classification and Mining of Molecular Markers Useful in Red Clover (Trifolium pratense) Breeding.</title>
        <authorList>
            <person name="Istvanek J."/>
            <person name="Dluhosova J."/>
            <person name="Dluhos P."/>
            <person name="Patkova L."/>
            <person name="Nedelnik J."/>
            <person name="Repkova J."/>
        </authorList>
    </citation>
    <scope>NUCLEOTIDE SEQUENCE [LARGE SCALE GENOMIC DNA]</scope>
    <source>
        <strain evidence="6">cv. Tatra</strain>
        <tissue evidence="5">Young leaves</tissue>
    </source>
</reference>
<feature type="domain" description="NB-ARC" evidence="4">
    <location>
        <begin position="5"/>
        <end position="108"/>
    </location>
</feature>
<dbReference type="Gene3D" id="1.10.8.430">
    <property type="entry name" value="Helical domain of apoptotic protease-activating factors"/>
    <property type="match status" value="1"/>
</dbReference>
<organism evidence="5 6">
    <name type="scientific">Trifolium pratense</name>
    <name type="common">Red clover</name>
    <dbReference type="NCBI Taxonomy" id="57577"/>
    <lineage>
        <taxon>Eukaryota</taxon>
        <taxon>Viridiplantae</taxon>
        <taxon>Streptophyta</taxon>
        <taxon>Embryophyta</taxon>
        <taxon>Tracheophyta</taxon>
        <taxon>Spermatophyta</taxon>
        <taxon>Magnoliopsida</taxon>
        <taxon>eudicotyledons</taxon>
        <taxon>Gunneridae</taxon>
        <taxon>Pentapetalae</taxon>
        <taxon>rosids</taxon>
        <taxon>fabids</taxon>
        <taxon>Fabales</taxon>
        <taxon>Fabaceae</taxon>
        <taxon>Papilionoideae</taxon>
        <taxon>50 kb inversion clade</taxon>
        <taxon>NPAAA clade</taxon>
        <taxon>Hologalegina</taxon>
        <taxon>IRL clade</taxon>
        <taxon>Trifolieae</taxon>
        <taxon>Trifolium</taxon>
    </lineage>
</organism>
<dbReference type="GO" id="GO:0006952">
    <property type="term" value="P:defense response"/>
    <property type="evidence" value="ECO:0007669"/>
    <property type="project" value="UniProtKB-KW"/>
</dbReference>
<dbReference type="InterPro" id="IPR050905">
    <property type="entry name" value="Plant_NBS-LRR"/>
</dbReference>
<evidence type="ECO:0000256" key="2">
    <source>
        <dbReference type="ARBA" id="ARBA00022821"/>
    </source>
</evidence>
<keyword evidence="3" id="KW-0067">ATP-binding</keyword>
<gene>
    <name evidence="5" type="ORF">L195_g045870</name>
</gene>
<dbReference type="AlphaFoldDB" id="A0A2K3MG38"/>
<dbReference type="SUPFAM" id="SSF52540">
    <property type="entry name" value="P-loop containing nucleoside triphosphate hydrolases"/>
    <property type="match status" value="1"/>
</dbReference>
<dbReference type="InterPro" id="IPR027417">
    <property type="entry name" value="P-loop_NTPase"/>
</dbReference>
<accession>A0A2K3MG38</accession>
<dbReference type="InterPro" id="IPR002182">
    <property type="entry name" value="NB-ARC"/>
</dbReference>
<dbReference type="STRING" id="57577.A0A2K3MG38"/>
<dbReference type="InterPro" id="IPR042197">
    <property type="entry name" value="Apaf_helical"/>
</dbReference>
<evidence type="ECO:0000313" key="6">
    <source>
        <dbReference type="Proteomes" id="UP000236291"/>
    </source>
</evidence>
<evidence type="ECO:0000313" key="5">
    <source>
        <dbReference type="EMBL" id="PNX89748.1"/>
    </source>
</evidence>
<dbReference type="EMBL" id="ASHM01060765">
    <property type="protein sequence ID" value="PNX89748.1"/>
    <property type="molecule type" value="Genomic_DNA"/>
</dbReference>
<sequence>DFKTIQGEIADSLRLQFDEETIYGRANRLRQRIKMEKSILVILDNIWTMVDLKKVGIPLGNEHNGCKLLMTSRNQDVLLQMDVPKDFIFKLELMSKTETWSLFQIMAGDVVKKTYLKDVAFKVSQKCEGLPLRVVTVARAMKDKTDVESWEYALRKLESNDGIGMDPKTYSALELSYNLLENDEMRDLFLLFSLLLGNEMQYFLKVAMGLKIIKHDSTMEDARNRFYTLIKSLKACLLLEVKTNGQIQMHDFIRDFATSVACRDKHVFLSKQPNEDWPKDDFLKRKCEPFFRNPR</sequence>
<feature type="non-terminal residue" evidence="5">
    <location>
        <position position="1"/>
    </location>
</feature>
<dbReference type="GO" id="GO:0005524">
    <property type="term" value="F:ATP binding"/>
    <property type="evidence" value="ECO:0007669"/>
    <property type="project" value="UniProtKB-KW"/>
</dbReference>
<dbReference type="Pfam" id="PF00931">
    <property type="entry name" value="NB-ARC"/>
    <property type="match status" value="1"/>
</dbReference>
<name>A0A2K3MG38_TRIPR</name>
<dbReference type="Proteomes" id="UP000236291">
    <property type="component" value="Unassembled WGS sequence"/>
</dbReference>
<dbReference type="GO" id="GO:0043531">
    <property type="term" value="F:ADP binding"/>
    <property type="evidence" value="ECO:0007669"/>
    <property type="project" value="InterPro"/>
</dbReference>
<dbReference type="PANTHER" id="PTHR33463">
    <property type="entry name" value="NB-ARC DOMAIN-CONTAINING PROTEIN-RELATED"/>
    <property type="match status" value="1"/>
</dbReference>
<protein>
    <submittedName>
        <fullName evidence="5">CC-NBS-LRR resistance protein</fullName>
    </submittedName>
</protein>
<evidence type="ECO:0000256" key="3">
    <source>
        <dbReference type="ARBA" id="ARBA00022840"/>
    </source>
</evidence>
<evidence type="ECO:0000259" key="4">
    <source>
        <dbReference type="Pfam" id="PF00931"/>
    </source>
</evidence>
<dbReference type="PANTHER" id="PTHR33463:SF198">
    <property type="entry name" value="RPP4C3"/>
    <property type="match status" value="1"/>
</dbReference>
<dbReference type="Gene3D" id="3.40.50.300">
    <property type="entry name" value="P-loop containing nucleotide triphosphate hydrolases"/>
    <property type="match status" value="1"/>
</dbReference>
<keyword evidence="2" id="KW-0611">Plant defense</keyword>
<proteinExistence type="predicted"/>
<comment type="caution">
    <text evidence="5">The sequence shown here is derived from an EMBL/GenBank/DDBJ whole genome shotgun (WGS) entry which is preliminary data.</text>
</comment>
<reference evidence="5 6" key="1">
    <citation type="journal article" date="2014" name="Am. J. Bot.">
        <title>Genome assembly and annotation for red clover (Trifolium pratense; Fabaceae).</title>
        <authorList>
            <person name="Istvanek J."/>
            <person name="Jaros M."/>
            <person name="Krenek A."/>
            <person name="Repkova J."/>
        </authorList>
    </citation>
    <scope>NUCLEOTIDE SEQUENCE [LARGE SCALE GENOMIC DNA]</scope>
    <source>
        <strain evidence="6">cv. Tatra</strain>
        <tissue evidence="5">Young leaves</tissue>
    </source>
</reference>